<dbReference type="GO" id="GO:0005739">
    <property type="term" value="C:mitochondrion"/>
    <property type="evidence" value="ECO:0007669"/>
    <property type="project" value="EnsemblFungi"/>
</dbReference>
<keyword evidence="7" id="KW-0067">ATP-binding</keyword>
<evidence type="ECO:0000256" key="11">
    <source>
        <dbReference type="ARBA" id="ARBA00047639"/>
    </source>
</evidence>
<dbReference type="Gene3D" id="3.40.50.800">
    <property type="entry name" value="Anticodon-binding domain"/>
    <property type="match status" value="1"/>
</dbReference>
<dbReference type="GO" id="GO:0032543">
    <property type="term" value="P:mitochondrial translation"/>
    <property type="evidence" value="ECO:0007669"/>
    <property type="project" value="EnsemblFungi"/>
</dbReference>
<evidence type="ECO:0000256" key="1">
    <source>
        <dbReference type="ARBA" id="ARBA00004496"/>
    </source>
</evidence>
<dbReference type="CDD" id="cd00773">
    <property type="entry name" value="HisRS-like_core"/>
    <property type="match status" value="1"/>
</dbReference>
<accession>M7NVP2</accession>
<dbReference type="GO" id="GO:1990825">
    <property type="term" value="F:sequence-specific mRNA binding"/>
    <property type="evidence" value="ECO:0007669"/>
    <property type="project" value="EnsemblFungi"/>
</dbReference>
<dbReference type="PIRSF" id="PIRSF001549">
    <property type="entry name" value="His-tRNA_synth"/>
    <property type="match status" value="1"/>
</dbReference>
<dbReference type="InterPro" id="IPR006195">
    <property type="entry name" value="aa-tRNA-synth_II"/>
</dbReference>
<gene>
    <name evidence="16" type="ORF">PNEG_00389</name>
</gene>
<evidence type="ECO:0000256" key="14">
    <source>
        <dbReference type="SAM" id="MobiDB-lite"/>
    </source>
</evidence>
<dbReference type="FunFam" id="3.40.50.800:FF:000015">
    <property type="entry name" value="Histidyl-tRNA synthetase, mitochondrial"/>
    <property type="match status" value="1"/>
</dbReference>
<dbReference type="eggNOG" id="KOG1936">
    <property type="taxonomic scope" value="Eukaryota"/>
</dbReference>
<proteinExistence type="inferred from homology"/>
<evidence type="ECO:0000256" key="2">
    <source>
        <dbReference type="ARBA" id="ARBA00008226"/>
    </source>
</evidence>
<evidence type="ECO:0000256" key="13">
    <source>
        <dbReference type="ARBA" id="ARBA00067413"/>
    </source>
</evidence>
<dbReference type="InterPro" id="IPR033656">
    <property type="entry name" value="HisRS_anticodon"/>
</dbReference>
<comment type="caution">
    <text evidence="16">The sequence shown here is derived from an EMBL/GenBank/DDBJ whole genome shotgun (WGS) entry which is preliminary data.</text>
</comment>
<evidence type="ECO:0000256" key="12">
    <source>
        <dbReference type="ARBA" id="ARBA00058343"/>
    </source>
</evidence>
<dbReference type="InterPro" id="IPR036621">
    <property type="entry name" value="Anticodon-bd_dom_sf"/>
</dbReference>
<evidence type="ECO:0000256" key="7">
    <source>
        <dbReference type="ARBA" id="ARBA00022840"/>
    </source>
</evidence>
<evidence type="ECO:0000256" key="9">
    <source>
        <dbReference type="ARBA" id="ARBA00023146"/>
    </source>
</evidence>
<dbReference type="Pfam" id="PF03129">
    <property type="entry name" value="HGTP_anticodon"/>
    <property type="match status" value="1"/>
</dbReference>
<dbReference type="Proteomes" id="UP000011958">
    <property type="component" value="Unassembled WGS sequence"/>
</dbReference>
<dbReference type="EC" id="6.1.1.21" evidence="3"/>
<comment type="subcellular location">
    <subcellularLocation>
        <location evidence="1">Cytoplasm</location>
    </subcellularLocation>
</comment>
<dbReference type="InterPro" id="IPR004516">
    <property type="entry name" value="HisRS/HisZ"/>
</dbReference>
<dbReference type="PROSITE" id="PS50862">
    <property type="entry name" value="AA_TRNA_LIGASE_II"/>
    <property type="match status" value="1"/>
</dbReference>
<dbReference type="Pfam" id="PF13393">
    <property type="entry name" value="tRNA-synt_His"/>
    <property type="match status" value="1"/>
</dbReference>
<dbReference type="NCBIfam" id="TIGR00442">
    <property type="entry name" value="hisS"/>
    <property type="match status" value="1"/>
</dbReference>
<dbReference type="InterPro" id="IPR045864">
    <property type="entry name" value="aa-tRNA-synth_II/BPL/LPL"/>
</dbReference>
<dbReference type="CDD" id="cd00859">
    <property type="entry name" value="HisRS_anticodon"/>
    <property type="match status" value="1"/>
</dbReference>
<dbReference type="FunFam" id="3.30.930.10:FF:000021">
    <property type="entry name" value="Probable histidine--tRNA ligase, mitochondrial"/>
    <property type="match status" value="1"/>
</dbReference>
<dbReference type="PANTHER" id="PTHR11476:SF7">
    <property type="entry name" value="HISTIDINE--TRNA LIGASE"/>
    <property type="match status" value="1"/>
</dbReference>
<feature type="domain" description="Aminoacyl-transfer RNA synthetases class-II family profile" evidence="15">
    <location>
        <begin position="39"/>
        <end position="416"/>
    </location>
</feature>
<evidence type="ECO:0000256" key="6">
    <source>
        <dbReference type="ARBA" id="ARBA00022741"/>
    </source>
</evidence>
<keyword evidence="5 16" id="KW-0436">Ligase</keyword>
<dbReference type="STRING" id="1069680.M7NVP2"/>
<name>M7NVP2_PNEMU</name>
<evidence type="ECO:0000256" key="4">
    <source>
        <dbReference type="ARBA" id="ARBA00022490"/>
    </source>
</evidence>
<evidence type="ECO:0000256" key="5">
    <source>
        <dbReference type="ARBA" id="ARBA00022598"/>
    </source>
</evidence>
<comment type="function">
    <text evidence="12">Catalyzes the aminoacylation of histidyl-tRNA in both the cytoplasm and the mitochondrion.</text>
</comment>
<evidence type="ECO:0000256" key="8">
    <source>
        <dbReference type="ARBA" id="ARBA00022917"/>
    </source>
</evidence>
<dbReference type="GO" id="GO:0006427">
    <property type="term" value="P:histidyl-tRNA aminoacylation"/>
    <property type="evidence" value="ECO:0007669"/>
    <property type="project" value="EnsemblFungi"/>
</dbReference>
<evidence type="ECO:0000313" key="16">
    <source>
        <dbReference type="EMBL" id="EMR11362.1"/>
    </source>
</evidence>
<dbReference type="InterPro" id="IPR015807">
    <property type="entry name" value="His-tRNA-ligase"/>
</dbReference>
<dbReference type="VEuPathDB" id="FungiDB:PNEG_00389"/>
<dbReference type="PANTHER" id="PTHR11476">
    <property type="entry name" value="HISTIDYL-TRNA SYNTHETASE"/>
    <property type="match status" value="1"/>
</dbReference>
<evidence type="ECO:0000256" key="10">
    <source>
        <dbReference type="ARBA" id="ARBA00030619"/>
    </source>
</evidence>
<dbReference type="OrthoDB" id="1906957at2759"/>
<keyword evidence="4" id="KW-0963">Cytoplasm</keyword>
<dbReference type="AlphaFoldDB" id="M7NVP2"/>
<comment type="catalytic activity">
    <reaction evidence="11">
        <text>tRNA(His) + L-histidine + ATP = L-histidyl-tRNA(His) + AMP + diphosphate + H(+)</text>
        <dbReference type="Rhea" id="RHEA:17313"/>
        <dbReference type="Rhea" id="RHEA-COMP:9665"/>
        <dbReference type="Rhea" id="RHEA-COMP:9689"/>
        <dbReference type="ChEBI" id="CHEBI:15378"/>
        <dbReference type="ChEBI" id="CHEBI:30616"/>
        <dbReference type="ChEBI" id="CHEBI:33019"/>
        <dbReference type="ChEBI" id="CHEBI:57595"/>
        <dbReference type="ChEBI" id="CHEBI:78442"/>
        <dbReference type="ChEBI" id="CHEBI:78527"/>
        <dbReference type="ChEBI" id="CHEBI:456215"/>
        <dbReference type="EC" id="6.1.1.21"/>
    </reaction>
</comment>
<feature type="region of interest" description="Disordered" evidence="14">
    <location>
        <begin position="1"/>
        <end position="27"/>
    </location>
</feature>
<keyword evidence="17" id="KW-1185">Reference proteome</keyword>
<dbReference type="RefSeq" id="XP_007872263.1">
    <property type="nucleotide sequence ID" value="XM_007874072.1"/>
</dbReference>
<dbReference type="OMA" id="CGGGNFK"/>
<dbReference type="InterPro" id="IPR004154">
    <property type="entry name" value="Anticodon-bd"/>
</dbReference>
<dbReference type="Gene3D" id="3.30.930.10">
    <property type="entry name" value="Bira Bifunctional Protein, Domain 2"/>
    <property type="match status" value="1"/>
</dbReference>
<keyword evidence="6" id="KW-0547">Nucleotide-binding</keyword>
<reference evidence="17" key="1">
    <citation type="journal article" date="2016" name="Nat. Commun.">
        <title>Genome analysis of three Pneumocystis species reveals adaptation mechanisms to life exclusively in mammalian hosts.</title>
        <authorList>
            <person name="Ma L."/>
            <person name="Chen Z."/>
            <person name="Huang D.W."/>
            <person name="Kutty G."/>
            <person name="Ishihara M."/>
            <person name="Wang H."/>
            <person name="Abouelleil A."/>
            <person name="Bishop L."/>
            <person name="Davey E."/>
            <person name="Deng R."/>
            <person name="Deng X."/>
            <person name="Fan L."/>
            <person name="Fantoni G."/>
            <person name="Fitzgerald M."/>
            <person name="Gogineni E."/>
            <person name="Goldberg J.M."/>
            <person name="Handley G."/>
            <person name="Hu X."/>
            <person name="Huber C."/>
            <person name="Jiao X."/>
            <person name="Jones K."/>
            <person name="Levin J.Z."/>
            <person name="Liu Y."/>
            <person name="Macdonald P."/>
            <person name="Melnikov A."/>
            <person name="Raley C."/>
            <person name="Sassi M."/>
            <person name="Sherman B.T."/>
            <person name="Song X."/>
            <person name="Sykes S."/>
            <person name="Tran B."/>
            <person name="Walsh L."/>
            <person name="Xia Y."/>
            <person name="Yang J."/>
            <person name="Young S."/>
            <person name="Zeng Q."/>
            <person name="Zheng X."/>
            <person name="Stephens R."/>
            <person name="Nusbaum C."/>
            <person name="Birren B.W."/>
            <person name="Azadi P."/>
            <person name="Lempicki R.A."/>
            <person name="Cuomo C.A."/>
            <person name="Kovacs J.A."/>
        </authorList>
    </citation>
    <scope>NUCLEOTIDE SEQUENCE [LARGE SCALE GENOMIC DNA]</scope>
    <source>
        <strain evidence="17">B123</strain>
    </source>
</reference>
<dbReference type="SUPFAM" id="SSF52954">
    <property type="entry name" value="Class II aaRS ABD-related"/>
    <property type="match status" value="1"/>
</dbReference>
<dbReference type="SUPFAM" id="SSF55681">
    <property type="entry name" value="Class II aaRS and biotin synthetases"/>
    <property type="match status" value="1"/>
</dbReference>
<dbReference type="GO" id="GO:0005829">
    <property type="term" value="C:cytosol"/>
    <property type="evidence" value="ECO:0007669"/>
    <property type="project" value="TreeGrafter"/>
</dbReference>
<dbReference type="GeneID" id="19894087"/>
<dbReference type="EMBL" id="AFWA02000001">
    <property type="protein sequence ID" value="EMR11362.1"/>
    <property type="molecule type" value="Genomic_DNA"/>
</dbReference>
<dbReference type="InterPro" id="IPR041715">
    <property type="entry name" value="HisRS-like_core"/>
</dbReference>
<keyword evidence="8" id="KW-0648">Protein biosynthesis</keyword>
<sequence>MAELKKMEKDEIKSEKNDEKKIEKEEKTKENILCSGTDDHIKKSKDVKEIYRKERSTEEKGGFVLKTPKGTKDWDDRDMVIKEEIFSRIIKVFKRHGGITIDTPTFELKEILAGKYGEESKLIYDLQDQGGELCSLRYDLTVPFARYLAMNPTIQYIKRYHIAKVYRRDQPALAKGRMREFYQCDFDIAGLYDPMLPDAEILKILVEILDELNIGNYTIKLNHRKILDGILDICGVPKEKFRAISSSIDKLDKLPWDDIKKEMIHEKGLDESVADKVGNYIRKKGGSNLLQELRFDKLLSNHEVSLEGVNDMEILYNYLECLDIHSKVSFDLSLARGIDYYTGLIYEAVFEPNTISNLCSNMKELQFNKIESDYMGIGSIAAGGRYDDLVRMFSPKKKKVPCIGVSIGVERIFSILKSRLSTSTIKTNNTDVYVMEFGTGNKSEIMIKERLQICKELWNSGINTQFLYKVKPKFRQQFEAAEKDQIPIAVIFGQDEIANNQVRIKVLGLGEQNTGELVPRKEMISKILDILKKMSENNLRLF</sequence>
<comment type="similarity">
    <text evidence="2">Belongs to the class-II aminoacyl-tRNA synthetase family.</text>
</comment>
<dbReference type="HOGENOM" id="CLU_025113_4_0_1"/>
<evidence type="ECO:0000313" key="17">
    <source>
        <dbReference type="Proteomes" id="UP000011958"/>
    </source>
</evidence>
<organism evidence="16 17">
    <name type="scientific">Pneumocystis murina (strain B123)</name>
    <name type="common">Mouse pneumocystis pneumonia agent</name>
    <name type="synonym">Pneumocystis carinii f. sp. muris</name>
    <dbReference type="NCBI Taxonomy" id="1069680"/>
    <lineage>
        <taxon>Eukaryota</taxon>
        <taxon>Fungi</taxon>
        <taxon>Dikarya</taxon>
        <taxon>Ascomycota</taxon>
        <taxon>Taphrinomycotina</taxon>
        <taxon>Pneumocystomycetes</taxon>
        <taxon>Pneumocystaceae</taxon>
        <taxon>Pneumocystis</taxon>
    </lineage>
</organism>
<dbReference type="GO" id="GO:0005524">
    <property type="term" value="F:ATP binding"/>
    <property type="evidence" value="ECO:0007669"/>
    <property type="project" value="UniProtKB-KW"/>
</dbReference>
<evidence type="ECO:0000259" key="15">
    <source>
        <dbReference type="PROSITE" id="PS50862"/>
    </source>
</evidence>
<protein>
    <recommendedName>
        <fullName evidence="13">Histidine--tRNA ligase, mitochondrial</fullName>
        <ecNumber evidence="3">6.1.1.21</ecNumber>
    </recommendedName>
    <alternativeName>
        <fullName evidence="10">Histidyl-tRNA synthetase</fullName>
    </alternativeName>
</protein>
<keyword evidence="9" id="KW-0030">Aminoacyl-tRNA synthetase</keyword>
<dbReference type="GO" id="GO:0004821">
    <property type="term" value="F:histidine-tRNA ligase activity"/>
    <property type="evidence" value="ECO:0007669"/>
    <property type="project" value="UniProtKB-EC"/>
</dbReference>
<evidence type="ECO:0000256" key="3">
    <source>
        <dbReference type="ARBA" id="ARBA00012815"/>
    </source>
</evidence>